<dbReference type="Pfam" id="PF08809">
    <property type="entry name" value="DUF1799"/>
    <property type="match status" value="1"/>
</dbReference>
<evidence type="ECO:0000313" key="2">
    <source>
        <dbReference type="Proteomes" id="UP001174932"/>
    </source>
</evidence>
<name>A0ABT8YTC0_9HYPH</name>
<gene>
    <name evidence="1" type="ORF">Q4481_23950</name>
</gene>
<keyword evidence="2" id="KW-1185">Reference proteome</keyword>
<dbReference type="InterPro" id="IPR014915">
    <property type="entry name" value="Phage_TLS_TfmB"/>
</dbReference>
<accession>A0ABT8YTC0</accession>
<sequence length="98" mass="11183">MRSDLAAWGLQIPRKPQTRDEETDRMPIHPANWPSLIAFLGCETQWRVSGTMAGLFWLGLDYSAVDVIARLESWSKDIWENVRVMEAAALPVLNEVEQ</sequence>
<evidence type="ECO:0000313" key="1">
    <source>
        <dbReference type="EMBL" id="MDO6967021.1"/>
    </source>
</evidence>
<dbReference type="Proteomes" id="UP001174932">
    <property type="component" value="Unassembled WGS sequence"/>
</dbReference>
<protein>
    <submittedName>
        <fullName evidence="1">DUF1799 domain-containing protein</fullName>
    </submittedName>
</protein>
<proteinExistence type="predicted"/>
<dbReference type="RefSeq" id="WP_304378950.1">
    <property type="nucleotide sequence ID" value="NZ_JAUOZU010000025.1"/>
</dbReference>
<organism evidence="1 2">
    <name type="scientific">Rhizobium alvei</name>
    <dbReference type="NCBI Taxonomy" id="1132659"/>
    <lineage>
        <taxon>Bacteria</taxon>
        <taxon>Pseudomonadati</taxon>
        <taxon>Pseudomonadota</taxon>
        <taxon>Alphaproteobacteria</taxon>
        <taxon>Hyphomicrobiales</taxon>
        <taxon>Rhizobiaceae</taxon>
        <taxon>Rhizobium/Agrobacterium group</taxon>
        <taxon>Rhizobium</taxon>
    </lineage>
</organism>
<dbReference type="EMBL" id="JAUOZU010000025">
    <property type="protein sequence ID" value="MDO6967021.1"/>
    <property type="molecule type" value="Genomic_DNA"/>
</dbReference>
<reference evidence="1" key="1">
    <citation type="journal article" date="2015" name="Int. J. Syst. Evol. Microbiol.">
        <title>Rhizobium alvei sp. nov., isolated from a freshwater river.</title>
        <authorList>
            <person name="Sheu S.Y."/>
            <person name="Huang H.W."/>
            <person name="Young C.C."/>
            <person name="Chen W.M."/>
        </authorList>
    </citation>
    <scope>NUCLEOTIDE SEQUENCE</scope>
    <source>
        <strain evidence="1">TNR-22</strain>
    </source>
</reference>
<reference evidence="1" key="2">
    <citation type="submission" date="2023-07" db="EMBL/GenBank/DDBJ databases">
        <authorList>
            <person name="Shen H."/>
        </authorList>
    </citation>
    <scope>NUCLEOTIDE SEQUENCE</scope>
    <source>
        <strain evidence="1">TNR-22</strain>
    </source>
</reference>
<comment type="caution">
    <text evidence="1">The sequence shown here is derived from an EMBL/GenBank/DDBJ whole genome shotgun (WGS) entry which is preliminary data.</text>
</comment>